<evidence type="ECO:0000313" key="2">
    <source>
        <dbReference type="Proteomes" id="UP000334990"/>
    </source>
</evidence>
<dbReference type="PANTHER" id="PTHR39217:SF1">
    <property type="entry name" value="GLUTATHIONE SYNTHETASE"/>
    <property type="match status" value="1"/>
</dbReference>
<dbReference type="EMBL" id="BLAD01000043">
    <property type="protein sequence ID" value="GES00105.1"/>
    <property type="molecule type" value="Genomic_DNA"/>
</dbReference>
<dbReference type="RefSeq" id="WP_155336470.1">
    <property type="nucleotide sequence ID" value="NZ_BAAABN010000030.1"/>
</dbReference>
<name>A0A5M3VTH1_9ACTN</name>
<evidence type="ECO:0000313" key="1">
    <source>
        <dbReference type="EMBL" id="GES00105.1"/>
    </source>
</evidence>
<reference evidence="1 2" key="1">
    <citation type="submission" date="2019-10" db="EMBL/GenBank/DDBJ databases">
        <title>Whole genome shotgun sequence of Acrocarpospora corrugata NBRC 13972.</title>
        <authorList>
            <person name="Ichikawa N."/>
            <person name="Kimura A."/>
            <person name="Kitahashi Y."/>
            <person name="Komaki H."/>
            <person name="Oguchi A."/>
        </authorList>
    </citation>
    <scope>NUCLEOTIDE SEQUENCE [LARGE SCALE GENOMIC DNA]</scope>
    <source>
        <strain evidence="1 2">NBRC 13972</strain>
    </source>
</reference>
<dbReference type="SUPFAM" id="SSF56059">
    <property type="entry name" value="Glutathione synthetase ATP-binding domain-like"/>
    <property type="match status" value="1"/>
</dbReference>
<gene>
    <name evidence="1" type="ORF">Acor_21680</name>
</gene>
<accession>A0A5M3VTH1</accession>
<dbReference type="OrthoDB" id="3373978at2"/>
<proteinExistence type="predicted"/>
<protein>
    <submittedName>
        <fullName evidence="1">ATP-grasp domain-containing protein</fullName>
    </submittedName>
</protein>
<dbReference type="PANTHER" id="PTHR39217">
    <property type="match status" value="1"/>
</dbReference>
<keyword evidence="2" id="KW-1185">Reference proteome</keyword>
<comment type="caution">
    <text evidence="1">The sequence shown here is derived from an EMBL/GenBank/DDBJ whole genome shotgun (WGS) entry which is preliminary data.</text>
</comment>
<dbReference type="Proteomes" id="UP000334990">
    <property type="component" value="Unassembled WGS sequence"/>
</dbReference>
<dbReference type="AlphaFoldDB" id="A0A5M3VTH1"/>
<sequence>MKVAYVTWNGPDDEREVMLTAWLGLDIEGTPVRWDDPEVDWSSFDAAVVRSTWDYIHRRDEFTAWAQRAGAATRLLNPATVLTWNTDKTYLRDLGVPTVPTHWSSIGIPVWDDYVIKPAISAGARDTIRTRDRQQAEAFAVELESQGRTVMAQPYLETVEHEGELSLIYFGGQFSHAVRRNPMLAHGTGELISENAKFSLRDPDDDQFELAERVLGQVAEELLYARVDLVRMPDGEPVLIELEVTEPYLYLKAEFDAPDMFAKALADALAVG</sequence>
<dbReference type="InterPro" id="IPR053191">
    <property type="entry name" value="DcsG_Biosynth_Enzyme"/>
</dbReference>
<organism evidence="1 2">
    <name type="scientific">Acrocarpospora corrugata</name>
    <dbReference type="NCBI Taxonomy" id="35763"/>
    <lineage>
        <taxon>Bacteria</taxon>
        <taxon>Bacillati</taxon>
        <taxon>Actinomycetota</taxon>
        <taxon>Actinomycetes</taxon>
        <taxon>Streptosporangiales</taxon>
        <taxon>Streptosporangiaceae</taxon>
        <taxon>Acrocarpospora</taxon>
    </lineage>
</organism>